<keyword evidence="1" id="KW-0812">Transmembrane</keyword>
<keyword evidence="1" id="KW-0472">Membrane</keyword>
<evidence type="ECO:0000256" key="1">
    <source>
        <dbReference type="SAM" id="Phobius"/>
    </source>
</evidence>
<proteinExistence type="predicted"/>
<organism evidence="2">
    <name type="scientific">Candidatus Actinomarina minuta</name>
    <dbReference type="NCBI Taxonomy" id="1389454"/>
    <lineage>
        <taxon>Bacteria</taxon>
        <taxon>Bacillati</taxon>
        <taxon>Actinomycetota</taxon>
        <taxon>Actinomycetes</taxon>
        <taxon>Candidatus Actinomarinidae</taxon>
        <taxon>Candidatus Actinomarinales</taxon>
        <taxon>Candidatus Actinomarineae</taxon>
        <taxon>Candidatus Actinomarinaceae</taxon>
        <taxon>Candidatus Actinomarina</taxon>
    </lineage>
</organism>
<dbReference type="AlphaFoldDB" id="S5DPY6"/>
<dbReference type="EMBL" id="KC811139">
    <property type="protein sequence ID" value="AGQ19668.1"/>
    <property type="molecule type" value="Genomic_DNA"/>
</dbReference>
<feature type="transmembrane region" description="Helical" evidence="1">
    <location>
        <begin position="56"/>
        <end position="75"/>
    </location>
</feature>
<accession>S5DPY6</accession>
<sequence>MKAKDLQNSSSITIMLKMVFSKKFKFIIYLLVLSLSIYIGFILGNTFCSTNCNDTIALNILITNIVMVGGVFTLIRLSEKSITEWNDDKYYEKD</sequence>
<reference evidence="2" key="1">
    <citation type="journal article" date="2013" name="Sci. Rep.">
        <title>Metagenomics uncovers a new group of low GC and ultra-small marine Actinobacteria.</title>
        <authorList>
            <person name="Ghai R."/>
            <person name="Mizuno C.M."/>
            <person name="Picazo A."/>
            <person name="Camacho A."/>
            <person name="Rodriguez-Valera F."/>
        </authorList>
    </citation>
    <scope>NUCLEOTIDE SEQUENCE</scope>
</reference>
<evidence type="ECO:0000313" key="2">
    <source>
        <dbReference type="EMBL" id="AGQ19668.1"/>
    </source>
</evidence>
<protein>
    <submittedName>
        <fullName evidence="2">MedDCM-OCT-S40-C26-cds30</fullName>
    </submittedName>
</protein>
<name>S5DPY6_9ACTN</name>
<keyword evidence="1" id="KW-1133">Transmembrane helix</keyword>
<feature type="transmembrane region" description="Helical" evidence="1">
    <location>
        <begin position="26"/>
        <end position="44"/>
    </location>
</feature>